<dbReference type="PROSITE" id="PS51257">
    <property type="entry name" value="PROKAR_LIPOPROTEIN"/>
    <property type="match status" value="1"/>
</dbReference>
<dbReference type="RefSeq" id="WP_008023546.1">
    <property type="nucleotide sequence ID" value="NZ_AP031409.1"/>
</dbReference>
<dbReference type="SMART" id="SM00429">
    <property type="entry name" value="IPT"/>
    <property type="match status" value="1"/>
</dbReference>
<gene>
    <name evidence="2" type="ORF">DW042_20915</name>
</gene>
<dbReference type="InterPro" id="IPR011042">
    <property type="entry name" value="6-blade_b-propeller_TolB-like"/>
</dbReference>
<dbReference type="PANTHER" id="PTHR13833:SF71">
    <property type="entry name" value="NHL DOMAIN-CONTAINING PROTEIN"/>
    <property type="match status" value="1"/>
</dbReference>
<dbReference type="InterPro" id="IPR013658">
    <property type="entry name" value="SGL"/>
</dbReference>
<dbReference type="SUPFAM" id="SSF81296">
    <property type="entry name" value="E set domains"/>
    <property type="match status" value="1"/>
</dbReference>
<dbReference type="InterPro" id="IPR002909">
    <property type="entry name" value="IPT_dom"/>
</dbReference>
<reference evidence="2 3" key="1">
    <citation type="submission" date="2018-08" db="EMBL/GenBank/DDBJ databases">
        <title>A genome reference for cultivated species of the human gut microbiota.</title>
        <authorList>
            <person name="Zou Y."/>
            <person name="Xue W."/>
            <person name="Luo G."/>
        </authorList>
    </citation>
    <scope>NUCLEOTIDE SEQUENCE [LARGE SCALE GENOMIC DNA]</scope>
    <source>
        <strain evidence="2 3">AF39-6AC</strain>
    </source>
</reference>
<evidence type="ECO:0000256" key="1">
    <source>
        <dbReference type="ARBA" id="ARBA00022737"/>
    </source>
</evidence>
<dbReference type="Proteomes" id="UP000284417">
    <property type="component" value="Unassembled WGS sequence"/>
</dbReference>
<dbReference type="Pfam" id="PF08450">
    <property type="entry name" value="SGL"/>
    <property type="match status" value="1"/>
</dbReference>
<dbReference type="Pfam" id="PF01436">
    <property type="entry name" value="NHL"/>
    <property type="match status" value="1"/>
</dbReference>
<dbReference type="CDD" id="cd00603">
    <property type="entry name" value="IPT_PCSR"/>
    <property type="match status" value="1"/>
</dbReference>
<sequence>MKTLILHLKRFSIYSLMFASVGFAACEDENRQDMTPEIGEGEATPTITMYTPTAGGKSTSLTLYGTHFGTDLDNIRVTVNGVDAEVTGALGNIITAKVQRGSGSGPVKVYLGQGEAALELTYKTEFEYSQSPIVSTYIGSYVPSAIKEKKEGTLMEAVLWQPGSIAFDKEGALYIVEDDSKKEGYRDIRIAKNNRVATFLRGDGAGGTVFRMMNIAFSLDGNTLFLSNDANGSGNAHIATMPWSNDTHQYDAADLSAIWSITESLKNGVTNVGVHPVTGEVFSVAHGNAMIYKYDPEQNTMVATGVQLPDAAGKNAAKVKIRCILFDKAGTTVYMSSQEKDVIYKGDYDMSTGEFSNLHIWVGQYEKAGFTEGQGNEAKLEEPCQMDLDEEGNIYVAVRRKHRIAKITPDGMLTNYTGTGTSGTTDGPLDKAQFNHPEGVQFGPDGALYISDYWNHKIRKIEKD</sequence>
<keyword evidence="1" id="KW-0677">Repeat</keyword>
<dbReference type="EMBL" id="QROC01000037">
    <property type="protein sequence ID" value="RHK91202.1"/>
    <property type="molecule type" value="Genomic_DNA"/>
</dbReference>
<name>A0A1Y4V1N3_9BACE</name>
<dbReference type="PANTHER" id="PTHR13833">
    <property type="match status" value="1"/>
</dbReference>
<dbReference type="AlphaFoldDB" id="A0A1Y4V1N3"/>
<accession>A0A1Y4V1N3</accession>
<evidence type="ECO:0000313" key="2">
    <source>
        <dbReference type="EMBL" id="RHK91202.1"/>
    </source>
</evidence>
<dbReference type="Gene3D" id="2.120.10.30">
    <property type="entry name" value="TolB, C-terminal domain"/>
    <property type="match status" value="1"/>
</dbReference>
<dbReference type="InterPro" id="IPR001258">
    <property type="entry name" value="NHL_repeat"/>
</dbReference>
<comment type="caution">
    <text evidence="2">The sequence shown here is derived from an EMBL/GenBank/DDBJ whole genome shotgun (WGS) entry which is preliminary data.</text>
</comment>
<dbReference type="Pfam" id="PF01833">
    <property type="entry name" value="TIG"/>
    <property type="match status" value="1"/>
</dbReference>
<evidence type="ECO:0000313" key="3">
    <source>
        <dbReference type="Proteomes" id="UP000284417"/>
    </source>
</evidence>
<dbReference type="Gene3D" id="2.60.40.10">
    <property type="entry name" value="Immunoglobulins"/>
    <property type="match status" value="1"/>
</dbReference>
<dbReference type="SUPFAM" id="SSF63829">
    <property type="entry name" value="Calcium-dependent phosphotriesterase"/>
    <property type="match status" value="1"/>
</dbReference>
<organism evidence="2 3">
    <name type="scientific">Bacteroides xylanisolvens</name>
    <dbReference type="NCBI Taxonomy" id="371601"/>
    <lineage>
        <taxon>Bacteria</taxon>
        <taxon>Pseudomonadati</taxon>
        <taxon>Bacteroidota</taxon>
        <taxon>Bacteroidia</taxon>
        <taxon>Bacteroidales</taxon>
        <taxon>Bacteroidaceae</taxon>
        <taxon>Bacteroides</taxon>
    </lineage>
</organism>
<proteinExistence type="predicted"/>
<protein>
    <submittedName>
        <fullName evidence="2">Transcription factor</fullName>
    </submittedName>
</protein>
<dbReference type="InterPro" id="IPR014756">
    <property type="entry name" value="Ig_E-set"/>
</dbReference>
<dbReference type="InterPro" id="IPR013783">
    <property type="entry name" value="Ig-like_fold"/>
</dbReference>